<dbReference type="InterPro" id="IPR016039">
    <property type="entry name" value="Thiolase-like"/>
</dbReference>
<dbReference type="PANTHER" id="PTHR43853">
    <property type="entry name" value="3-KETOACYL-COA THIOLASE, PEROXISOMAL"/>
    <property type="match status" value="1"/>
</dbReference>
<organism evidence="2">
    <name type="scientific">marine sediment metagenome</name>
    <dbReference type="NCBI Taxonomy" id="412755"/>
    <lineage>
        <taxon>unclassified sequences</taxon>
        <taxon>metagenomes</taxon>
        <taxon>ecological metagenomes</taxon>
    </lineage>
</organism>
<dbReference type="GO" id="GO:0003988">
    <property type="term" value="F:acetyl-CoA C-acyltransferase activity"/>
    <property type="evidence" value="ECO:0007669"/>
    <property type="project" value="TreeGrafter"/>
</dbReference>
<evidence type="ECO:0000313" key="2">
    <source>
        <dbReference type="EMBL" id="GAH34065.1"/>
    </source>
</evidence>
<dbReference type="GO" id="GO:0006635">
    <property type="term" value="P:fatty acid beta-oxidation"/>
    <property type="evidence" value="ECO:0007669"/>
    <property type="project" value="TreeGrafter"/>
</dbReference>
<evidence type="ECO:0000259" key="1">
    <source>
        <dbReference type="Pfam" id="PF02803"/>
    </source>
</evidence>
<protein>
    <recommendedName>
        <fullName evidence="1">Thiolase C-terminal domain-containing protein</fullName>
    </recommendedName>
</protein>
<name>X1FNI8_9ZZZZ</name>
<proteinExistence type="predicted"/>
<dbReference type="InterPro" id="IPR050215">
    <property type="entry name" value="Thiolase-like_sf_Thiolase"/>
</dbReference>
<dbReference type="InterPro" id="IPR020617">
    <property type="entry name" value="Thiolase_C"/>
</dbReference>
<dbReference type="GO" id="GO:0010124">
    <property type="term" value="P:phenylacetate catabolic process"/>
    <property type="evidence" value="ECO:0007669"/>
    <property type="project" value="TreeGrafter"/>
</dbReference>
<dbReference type="Pfam" id="PF02803">
    <property type="entry name" value="Thiolase_C"/>
    <property type="match status" value="1"/>
</dbReference>
<dbReference type="PROSITE" id="PS00099">
    <property type="entry name" value="THIOLASE_3"/>
    <property type="match status" value="1"/>
</dbReference>
<feature type="non-terminal residue" evidence="2">
    <location>
        <position position="1"/>
    </location>
</feature>
<dbReference type="AlphaFoldDB" id="X1FNI8"/>
<dbReference type="Gene3D" id="3.40.47.10">
    <property type="match status" value="1"/>
</dbReference>
<gene>
    <name evidence="2" type="ORF">S03H2_20062</name>
</gene>
<dbReference type="PANTHER" id="PTHR43853:SF2">
    <property type="entry name" value="3-OXOADIPYL-COA_3-OXO-5,6-DEHYDROSUBERYL-COA THIOLASE"/>
    <property type="match status" value="1"/>
</dbReference>
<feature type="domain" description="Thiolase C-terminal" evidence="1">
    <location>
        <begin position="1"/>
        <end position="115"/>
    </location>
</feature>
<sequence length="116" mass="12235">SYASGGVDPAYMGLGAVPATKKALKLAGLELKDIDYIELNEAFASQAIGVMRELDFDYDKANAHGSGISLGHPIGCTGARIIVTLIHEMLRQNYQLGLATLCIGGGQGMAIIVERK</sequence>
<dbReference type="EMBL" id="BARU01010538">
    <property type="protein sequence ID" value="GAH34065.1"/>
    <property type="molecule type" value="Genomic_DNA"/>
</dbReference>
<accession>X1FNI8</accession>
<dbReference type="SUPFAM" id="SSF53901">
    <property type="entry name" value="Thiolase-like"/>
    <property type="match status" value="1"/>
</dbReference>
<reference evidence="2" key="1">
    <citation type="journal article" date="2014" name="Front. Microbiol.">
        <title>High frequency of phylogenetically diverse reductive dehalogenase-homologous genes in deep subseafloor sedimentary metagenomes.</title>
        <authorList>
            <person name="Kawai M."/>
            <person name="Futagami T."/>
            <person name="Toyoda A."/>
            <person name="Takaki Y."/>
            <person name="Nishi S."/>
            <person name="Hori S."/>
            <person name="Arai W."/>
            <person name="Tsubouchi T."/>
            <person name="Morono Y."/>
            <person name="Uchiyama I."/>
            <person name="Ito T."/>
            <person name="Fujiyama A."/>
            <person name="Inagaki F."/>
            <person name="Takami H."/>
        </authorList>
    </citation>
    <scope>NUCLEOTIDE SEQUENCE</scope>
    <source>
        <strain evidence="2">Expedition CK06-06</strain>
    </source>
</reference>
<dbReference type="InterPro" id="IPR020610">
    <property type="entry name" value="Thiolase_AS"/>
</dbReference>
<comment type="caution">
    <text evidence="2">The sequence shown here is derived from an EMBL/GenBank/DDBJ whole genome shotgun (WGS) entry which is preliminary data.</text>
</comment>